<protein>
    <recommendedName>
        <fullName evidence="2">Anti-sigma factor antagonist</fullName>
    </recommendedName>
</protein>
<dbReference type="PROSITE" id="PS50801">
    <property type="entry name" value="STAS"/>
    <property type="match status" value="1"/>
</dbReference>
<dbReference type="PANTHER" id="PTHR33495:SF2">
    <property type="entry name" value="ANTI-SIGMA FACTOR ANTAGONIST TM_1081-RELATED"/>
    <property type="match status" value="1"/>
</dbReference>
<dbReference type="InterPro" id="IPR003658">
    <property type="entry name" value="Anti-sigma_ant"/>
</dbReference>
<dbReference type="SUPFAM" id="SSF55874">
    <property type="entry name" value="ATPase domain of HSP90 chaperone/DNA topoisomerase II/histidine kinase"/>
    <property type="match status" value="1"/>
</dbReference>
<dbReference type="Pfam" id="PF13581">
    <property type="entry name" value="HATPase_c_2"/>
    <property type="match status" value="1"/>
</dbReference>
<dbReference type="PANTHER" id="PTHR33495">
    <property type="entry name" value="ANTI-SIGMA FACTOR ANTAGONIST TM_1081-RELATED-RELATED"/>
    <property type="match status" value="1"/>
</dbReference>
<dbReference type="CDD" id="cd07043">
    <property type="entry name" value="STAS_anti-anti-sigma_factors"/>
    <property type="match status" value="1"/>
</dbReference>
<dbReference type="InterPro" id="IPR036513">
    <property type="entry name" value="STAS_dom_sf"/>
</dbReference>
<dbReference type="Pfam" id="PF01740">
    <property type="entry name" value="STAS"/>
    <property type="match status" value="1"/>
</dbReference>
<dbReference type="Gene3D" id="3.30.750.24">
    <property type="entry name" value="STAS domain"/>
    <property type="match status" value="1"/>
</dbReference>
<dbReference type="Proteomes" id="UP001431693">
    <property type="component" value="Unassembled WGS sequence"/>
</dbReference>
<dbReference type="InterPro" id="IPR036890">
    <property type="entry name" value="HATPase_C_sf"/>
</dbReference>
<dbReference type="SUPFAM" id="SSF52091">
    <property type="entry name" value="SpoIIaa-like"/>
    <property type="match status" value="1"/>
</dbReference>
<feature type="domain" description="STAS" evidence="3">
    <location>
        <begin position="1"/>
        <end position="84"/>
    </location>
</feature>
<proteinExistence type="inferred from homology"/>
<dbReference type="InterPro" id="IPR003594">
    <property type="entry name" value="HATPase_dom"/>
</dbReference>
<organism evidence="4 5">
    <name type="scientific">Kribbibacterium absianum</name>
    <dbReference type="NCBI Taxonomy" id="3044210"/>
    <lineage>
        <taxon>Bacteria</taxon>
        <taxon>Bacillati</taxon>
        <taxon>Actinomycetota</taxon>
        <taxon>Coriobacteriia</taxon>
        <taxon>Coriobacteriales</taxon>
        <taxon>Kribbibacteriaceae</taxon>
        <taxon>Kribbibacterium</taxon>
    </lineage>
</organism>
<evidence type="ECO:0000313" key="5">
    <source>
        <dbReference type="Proteomes" id="UP001431693"/>
    </source>
</evidence>
<accession>A0ABT6ZID1</accession>
<dbReference type="RefSeq" id="WP_283712451.1">
    <property type="nucleotide sequence ID" value="NZ_JASJEW010000001.1"/>
</dbReference>
<sequence length="258" mass="28004">MLIVSDCMLVPVRSDLDLTTAPVLRQHLDRIVEGGCKRVILDMDGVEYVDSTGMAMILAESRAMRNRGGLLSLANVSENTMRALSIGCLTSFIPCTQKPEAVGAVAPLKPGVTPKRRLTIKIDAGNLEASRARLRELLVMLPLTDEEVFDMTLAAGEAMGNCVLHTPEACGFLTFAVFDDRLVIEAVDNGPGFSIASDEEPVPTLEHGRGIKIMRLLCDKVDIFRKPTGNGTVARMTKLFSSRGFGPVEEESWEAKIA</sequence>
<comment type="caution">
    <text evidence="4">The sequence shown here is derived from an EMBL/GenBank/DDBJ whole genome shotgun (WGS) entry which is preliminary data.</text>
</comment>
<evidence type="ECO:0000256" key="1">
    <source>
        <dbReference type="ARBA" id="ARBA00009013"/>
    </source>
</evidence>
<evidence type="ECO:0000259" key="3">
    <source>
        <dbReference type="PROSITE" id="PS50801"/>
    </source>
</evidence>
<evidence type="ECO:0000313" key="4">
    <source>
        <dbReference type="EMBL" id="MDJ1128811.1"/>
    </source>
</evidence>
<dbReference type="CDD" id="cd16936">
    <property type="entry name" value="HATPase_RsbW-like"/>
    <property type="match status" value="1"/>
</dbReference>
<reference evidence="4" key="1">
    <citation type="submission" date="2023-05" db="EMBL/GenBank/DDBJ databases">
        <title>[olsenella] sp. nov., isolated from a pig farm feces dump.</title>
        <authorList>
            <person name="Chang Y.-H."/>
        </authorList>
    </citation>
    <scope>NUCLEOTIDE SEQUENCE</scope>
    <source>
        <strain evidence="4">YH-ols2217</strain>
    </source>
</reference>
<comment type="similarity">
    <text evidence="1 2">Belongs to the anti-sigma-factor antagonist family.</text>
</comment>
<dbReference type="NCBIfam" id="TIGR00377">
    <property type="entry name" value="ant_ant_sig"/>
    <property type="match status" value="1"/>
</dbReference>
<evidence type="ECO:0000256" key="2">
    <source>
        <dbReference type="RuleBase" id="RU003749"/>
    </source>
</evidence>
<keyword evidence="5" id="KW-1185">Reference proteome</keyword>
<dbReference type="Gene3D" id="3.30.565.10">
    <property type="entry name" value="Histidine kinase-like ATPase, C-terminal domain"/>
    <property type="match status" value="1"/>
</dbReference>
<dbReference type="EMBL" id="JASJEX010000001">
    <property type="protein sequence ID" value="MDJ1128811.1"/>
    <property type="molecule type" value="Genomic_DNA"/>
</dbReference>
<name>A0ABT6ZID1_9ACTN</name>
<gene>
    <name evidence="4" type="ORF">QJ043_01745</name>
</gene>
<dbReference type="InterPro" id="IPR002645">
    <property type="entry name" value="STAS_dom"/>
</dbReference>